<feature type="domain" description="Flagellin C-terminal" evidence="5">
    <location>
        <begin position="413"/>
        <end position="496"/>
    </location>
</feature>
<dbReference type="AlphaFoldDB" id="A0A7C2V771"/>
<keyword evidence="6" id="KW-0969">Cilium</keyword>
<dbReference type="GO" id="GO:0005576">
    <property type="term" value="C:extracellular region"/>
    <property type="evidence" value="ECO:0007669"/>
    <property type="project" value="UniProtKB-SubCell"/>
</dbReference>
<proteinExistence type="inferred from homology"/>
<comment type="similarity">
    <text evidence="1 3">Belongs to the bacterial flagellin family.</text>
</comment>
<accession>A0A7C2V771</accession>
<gene>
    <name evidence="6" type="ORF">ENO47_05040</name>
</gene>
<comment type="subcellular location">
    <subcellularLocation>
        <location evidence="3">Secreted</location>
    </subcellularLocation>
    <subcellularLocation>
        <location evidence="3">Bacterial flagellum</location>
    </subcellularLocation>
</comment>
<reference evidence="6" key="1">
    <citation type="journal article" date="2020" name="mSystems">
        <title>Genome- and Community-Level Interaction Insights into Carbon Utilization and Element Cycling Functions of Hydrothermarchaeota in Hydrothermal Sediment.</title>
        <authorList>
            <person name="Zhou Z."/>
            <person name="Liu Y."/>
            <person name="Xu W."/>
            <person name="Pan J."/>
            <person name="Luo Z.H."/>
            <person name="Li M."/>
        </authorList>
    </citation>
    <scope>NUCLEOTIDE SEQUENCE [LARGE SCALE GENOMIC DNA]</scope>
    <source>
        <strain evidence="6">SpSt-132</strain>
    </source>
</reference>
<evidence type="ECO:0000313" key="6">
    <source>
        <dbReference type="EMBL" id="HEW46021.1"/>
    </source>
</evidence>
<comment type="function">
    <text evidence="3">Flagellin is the subunit protein which polymerizes to form the filaments of bacterial flagella.</text>
</comment>
<dbReference type="Pfam" id="PF00700">
    <property type="entry name" value="Flagellin_C"/>
    <property type="match status" value="1"/>
</dbReference>
<keyword evidence="2 3" id="KW-0975">Bacterial flagellum</keyword>
<sequence length="497" mass="53868">MALRVNFNFEAAATHTAILRNERDMNKSLLRLSTGLRILNAADDSAGLFIADQLMIVGSGLEEGNRNIQTALSALRIAESSAGQIFDRLNEIYKRTVRAANDINDPNARTSLQREINNFVDAIQKIGTDTEYNGIKLLDGTFAQRYIHYGARAEQTVEVNIGDVRAQSLGAHIVEGTGRVTSATGNLPNTGPYILENGEYLRVAGQDVLYNNSTNNYLVDAATAARNINTNAILQQMGIEALAKNRSVANTFTSVYTGDATSVDLKFYVGQQNITTPNFTITVTQNTTLADLVNMINSKASAYSVPITARAENGRLILETSNGETIAIEATANGGTSTTINFDQLLEGASPQTVGTNGSAYAIKIGTLKIFGVDSFQVLENGIDIVDTNTSVFKNLYAIDVSTNQGAETGMIIVKKALQRVDTIRAQIGAVMNNLQSIFDSQKVAQDNTKEAENVIRNTDYAEEMANFTKLQIKMQSSIAMLAQANQLPQLVLQLLR</sequence>
<feature type="domain" description="Flagellin N-terminal" evidence="4">
    <location>
        <begin position="5"/>
        <end position="142"/>
    </location>
</feature>
<dbReference type="EMBL" id="DSFP01000040">
    <property type="protein sequence ID" value="HEW46021.1"/>
    <property type="molecule type" value="Genomic_DNA"/>
</dbReference>
<evidence type="ECO:0000259" key="4">
    <source>
        <dbReference type="Pfam" id="PF00669"/>
    </source>
</evidence>
<protein>
    <recommendedName>
        <fullName evidence="3">Flagellin</fullName>
    </recommendedName>
</protein>
<dbReference type="GO" id="GO:0005198">
    <property type="term" value="F:structural molecule activity"/>
    <property type="evidence" value="ECO:0007669"/>
    <property type="project" value="UniProtKB-UniRule"/>
</dbReference>
<evidence type="ECO:0000256" key="1">
    <source>
        <dbReference type="ARBA" id="ARBA00005709"/>
    </source>
</evidence>
<comment type="caution">
    <text evidence="6">The sequence shown here is derived from an EMBL/GenBank/DDBJ whole genome shotgun (WGS) entry which is preliminary data.</text>
</comment>
<keyword evidence="3" id="KW-0964">Secreted</keyword>
<dbReference type="Gene3D" id="6.10.10.10">
    <property type="entry name" value="Flagellar export chaperone, C-terminal domain"/>
    <property type="match status" value="1"/>
</dbReference>
<dbReference type="PRINTS" id="PR00207">
    <property type="entry name" value="FLAGELLIN"/>
</dbReference>
<dbReference type="GO" id="GO:0009288">
    <property type="term" value="C:bacterial-type flagellum"/>
    <property type="evidence" value="ECO:0007669"/>
    <property type="project" value="UniProtKB-SubCell"/>
</dbReference>
<organism evidence="6">
    <name type="scientific">Hydrogenobacter sp</name>
    <dbReference type="NCBI Taxonomy" id="2152829"/>
    <lineage>
        <taxon>Bacteria</taxon>
        <taxon>Pseudomonadati</taxon>
        <taxon>Aquificota</taxon>
        <taxon>Aquificia</taxon>
        <taxon>Aquificales</taxon>
        <taxon>Aquificaceae</taxon>
        <taxon>Hydrogenobacter</taxon>
    </lineage>
</organism>
<dbReference type="PANTHER" id="PTHR42792:SF2">
    <property type="entry name" value="FLAGELLIN"/>
    <property type="match status" value="1"/>
</dbReference>
<evidence type="ECO:0000256" key="2">
    <source>
        <dbReference type="ARBA" id="ARBA00023143"/>
    </source>
</evidence>
<dbReference type="InterPro" id="IPR042187">
    <property type="entry name" value="Flagellin_C_sub2"/>
</dbReference>
<dbReference type="Gene3D" id="1.20.1330.10">
    <property type="entry name" value="f41 fragment of flagellin, N-terminal domain"/>
    <property type="match status" value="2"/>
</dbReference>
<evidence type="ECO:0000259" key="5">
    <source>
        <dbReference type="Pfam" id="PF00700"/>
    </source>
</evidence>
<name>A0A7C2V771_9AQUI</name>
<keyword evidence="6" id="KW-0966">Cell projection</keyword>
<dbReference type="SUPFAM" id="SSF64518">
    <property type="entry name" value="Phase 1 flagellin"/>
    <property type="match status" value="1"/>
</dbReference>
<dbReference type="Pfam" id="PF00669">
    <property type="entry name" value="Flagellin_N"/>
    <property type="match status" value="1"/>
</dbReference>
<evidence type="ECO:0000256" key="3">
    <source>
        <dbReference type="RuleBase" id="RU362073"/>
    </source>
</evidence>
<dbReference type="InterPro" id="IPR001492">
    <property type="entry name" value="Flagellin"/>
</dbReference>
<keyword evidence="6" id="KW-0282">Flagellum</keyword>
<dbReference type="InterPro" id="IPR046358">
    <property type="entry name" value="Flagellin_C"/>
</dbReference>
<dbReference type="PANTHER" id="PTHR42792">
    <property type="entry name" value="FLAGELLIN"/>
    <property type="match status" value="1"/>
</dbReference>
<dbReference type="InterPro" id="IPR001029">
    <property type="entry name" value="Flagellin_N"/>
</dbReference>